<dbReference type="PANTHER" id="PTHR30146">
    <property type="entry name" value="LACI-RELATED TRANSCRIPTIONAL REPRESSOR"/>
    <property type="match status" value="1"/>
</dbReference>
<dbReference type="RefSeq" id="WP_353980287.1">
    <property type="nucleotide sequence ID" value="NZ_CP159578.1"/>
</dbReference>
<name>A0AB74U524_9GAMM</name>
<evidence type="ECO:0000256" key="2">
    <source>
        <dbReference type="ARBA" id="ARBA00023125"/>
    </source>
</evidence>
<keyword evidence="2 5" id="KW-0238">DNA-binding</keyword>
<gene>
    <name evidence="5" type="ORF">ABV408_18205</name>
</gene>
<reference evidence="5" key="1">
    <citation type="submission" date="2024-06" db="EMBL/GenBank/DDBJ databases">
        <title>Complete genome of Salinicola endophyticus HNIBRBA4755.</title>
        <authorList>
            <person name="Shin S.Y."/>
            <person name="Kang H."/>
            <person name="Song J."/>
        </authorList>
    </citation>
    <scope>NUCLEOTIDE SEQUENCE</scope>
    <source>
        <strain evidence="5">HNIBRBA4755</strain>
    </source>
</reference>
<dbReference type="InterPro" id="IPR000843">
    <property type="entry name" value="HTH_LacI"/>
</dbReference>
<dbReference type="Gene3D" id="1.10.260.40">
    <property type="entry name" value="lambda repressor-like DNA-binding domains"/>
    <property type="match status" value="1"/>
</dbReference>
<evidence type="ECO:0000259" key="4">
    <source>
        <dbReference type="PROSITE" id="PS50932"/>
    </source>
</evidence>
<feature type="domain" description="HTH lacI-type" evidence="4">
    <location>
        <begin position="8"/>
        <end position="63"/>
    </location>
</feature>
<dbReference type="GO" id="GO:0003700">
    <property type="term" value="F:DNA-binding transcription factor activity"/>
    <property type="evidence" value="ECO:0007669"/>
    <property type="project" value="TreeGrafter"/>
</dbReference>
<dbReference type="CDD" id="cd06267">
    <property type="entry name" value="PBP1_LacI_sugar_binding-like"/>
    <property type="match status" value="1"/>
</dbReference>
<evidence type="ECO:0000313" key="5">
    <source>
        <dbReference type="EMBL" id="XCJ79351.1"/>
    </source>
</evidence>
<dbReference type="SUPFAM" id="SSF53822">
    <property type="entry name" value="Periplasmic binding protein-like I"/>
    <property type="match status" value="1"/>
</dbReference>
<dbReference type="Pfam" id="PF00356">
    <property type="entry name" value="LacI"/>
    <property type="match status" value="1"/>
</dbReference>
<dbReference type="GO" id="GO:0000976">
    <property type="term" value="F:transcription cis-regulatory region binding"/>
    <property type="evidence" value="ECO:0007669"/>
    <property type="project" value="TreeGrafter"/>
</dbReference>
<dbReference type="Pfam" id="PF13377">
    <property type="entry name" value="Peripla_BP_3"/>
    <property type="match status" value="1"/>
</dbReference>
<keyword evidence="1" id="KW-0805">Transcription regulation</keyword>
<dbReference type="Gene3D" id="3.40.50.2300">
    <property type="match status" value="2"/>
</dbReference>
<dbReference type="InterPro" id="IPR010982">
    <property type="entry name" value="Lambda_DNA-bd_dom_sf"/>
</dbReference>
<organism evidence="5">
    <name type="scientific">Salinicola endophyticus</name>
    <dbReference type="NCBI Taxonomy" id="1949083"/>
    <lineage>
        <taxon>Bacteria</taxon>
        <taxon>Pseudomonadati</taxon>
        <taxon>Pseudomonadota</taxon>
        <taxon>Gammaproteobacteria</taxon>
        <taxon>Oceanospirillales</taxon>
        <taxon>Halomonadaceae</taxon>
        <taxon>Salinicola</taxon>
    </lineage>
</organism>
<dbReference type="InterPro" id="IPR046335">
    <property type="entry name" value="LacI/GalR-like_sensor"/>
</dbReference>
<dbReference type="InterPro" id="IPR028082">
    <property type="entry name" value="Peripla_BP_I"/>
</dbReference>
<sequence>MKNKGRRLTLADVAAHCQVSISTASRAISGTPGVRADLRERILATARELNYQQPSTLAGQRIVVLASARSVVDYQRNQFTTHVLYGIQAQARLLDLTLEMQSAPDRDSELALLEAAAASPEVAGMLFLAVDDEVVLAQARTLGKPIVLVNGDDPLMRLSSVAPHNRSAAAAATQYLVELGHRRILFCTNPGRRTIARRREGWLDSLPEEVAAAHAELIVEVDEWTPEAARAGIAARLARGDDFSAVLCAGDSLAIGVVMELRSQGLRVPQDVSVVGIDGLPQGEFLTPALTSMHVPMRDIGRAAVNLMREHVLDESYTARRVELGCVLVERASSGAFSGSRGPA</sequence>
<proteinExistence type="predicted"/>
<evidence type="ECO:0000256" key="3">
    <source>
        <dbReference type="ARBA" id="ARBA00023163"/>
    </source>
</evidence>
<protein>
    <submittedName>
        <fullName evidence="5">LacI family DNA-binding transcriptional regulator</fullName>
    </submittedName>
</protein>
<dbReference type="SMART" id="SM00354">
    <property type="entry name" value="HTH_LACI"/>
    <property type="match status" value="1"/>
</dbReference>
<evidence type="ECO:0000256" key="1">
    <source>
        <dbReference type="ARBA" id="ARBA00023015"/>
    </source>
</evidence>
<dbReference type="AlphaFoldDB" id="A0AB74U524"/>
<accession>A0AB74U524</accession>
<dbReference type="EMBL" id="CP159578">
    <property type="protein sequence ID" value="XCJ79351.1"/>
    <property type="molecule type" value="Genomic_DNA"/>
</dbReference>
<dbReference type="PANTHER" id="PTHR30146:SF109">
    <property type="entry name" value="HTH-TYPE TRANSCRIPTIONAL REGULATOR GALS"/>
    <property type="match status" value="1"/>
</dbReference>
<dbReference type="CDD" id="cd01392">
    <property type="entry name" value="HTH_LacI"/>
    <property type="match status" value="1"/>
</dbReference>
<dbReference type="PROSITE" id="PS50932">
    <property type="entry name" value="HTH_LACI_2"/>
    <property type="match status" value="1"/>
</dbReference>
<dbReference type="SUPFAM" id="SSF47413">
    <property type="entry name" value="lambda repressor-like DNA-binding domains"/>
    <property type="match status" value="1"/>
</dbReference>
<keyword evidence="3" id="KW-0804">Transcription</keyword>